<accession>A0AAN6UKK5</accession>
<protein>
    <recommendedName>
        <fullName evidence="10">Bud emergence protein 1</fullName>
    </recommendedName>
</protein>
<dbReference type="PROSITE" id="PS51745">
    <property type="entry name" value="PB1"/>
    <property type="match status" value="1"/>
</dbReference>
<dbReference type="CDD" id="cd06890">
    <property type="entry name" value="PX_Bem1p"/>
    <property type="match status" value="1"/>
</dbReference>
<dbReference type="InterPro" id="IPR035550">
    <property type="entry name" value="Bem1/Scd2_PX"/>
</dbReference>
<evidence type="ECO:0000313" key="9">
    <source>
        <dbReference type="Proteomes" id="UP001304895"/>
    </source>
</evidence>
<dbReference type="EMBL" id="MU853408">
    <property type="protein sequence ID" value="KAK4134485.1"/>
    <property type="molecule type" value="Genomic_DNA"/>
</dbReference>
<dbReference type="GO" id="GO:0005938">
    <property type="term" value="C:cell cortex"/>
    <property type="evidence" value="ECO:0007669"/>
    <property type="project" value="UniProtKB-ARBA"/>
</dbReference>
<feature type="domain" description="SH3" evidence="5">
    <location>
        <begin position="38"/>
        <end position="101"/>
    </location>
</feature>
<keyword evidence="1 3" id="KW-0728">SH3 domain</keyword>
<dbReference type="SUPFAM" id="SSF54277">
    <property type="entry name" value="CAD &amp; PB1 domains"/>
    <property type="match status" value="1"/>
</dbReference>
<dbReference type="Pfam" id="PF00018">
    <property type="entry name" value="SH3_1"/>
    <property type="match status" value="2"/>
</dbReference>
<dbReference type="InterPro" id="IPR001683">
    <property type="entry name" value="PX_dom"/>
</dbReference>
<evidence type="ECO:0008006" key="10">
    <source>
        <dbReference type="Google" id="ProtNLM"/>
    </source>
</evidence>
<dbReference type="AlphaFoldDB" id="A0AAN6UKK5"/>
<evidence type="ECO:0000256" key="3">
    <source>
        <dbReference type="PROSITE-ProRule" id="PRU00192"/>
    </source>
</evidence>
<dbReference type="GO" id="GO:1902494">
    <property type="term" value="C:catalytic complex"/>
    <property type="evidence" value="ECO:0007669"/>
    <property type="project" value="UniProtKB-ARBA"/>
</dbReference>
<dbReference type="InterPro" id="IPR053793">
    <property type="entry name" value="PB1-like"/>
</dbReference>
<dbReference type="GO" id="GO:0060090">
    <property type="term" value="F:molecular adaptor activity"/>
    <property type="evidence" value="ECO:0007669"/>
    <property type="project" value="UniProtKB-ARBA"/>
</dbReference>
<dbReference type="InterPro" id="IPR036028">
    <property type="entry name" value="SH3-like_dom_sf"/>
</dbReference>
<feature type="compositionally biased region" description="Low complexity" evidence="4">
    <location>
        <begin position="278"/>
        <end position="302"/>
    </location>
</feature>
<feature type="compositionally biased region" description="Basic and acidic residues" evidence="4">
    <location>
        <begin position="113"/>
        <end position="122"/>
    </location>
</feature>
<dbReference type="InterPro" id="IPR036871">
    <property type="entry name" value="PX_dom_sf"/>
</dbReference>
<feature type="region of interest" description="Disordered" evidence="4">
    <location>
        <begin position="450"/>
        <end position="503"/>
    </location>
</feature>
<dbReference type="SUPFAM" id="SSF50044">
    <property type="entry name" value="SH3-domain"/>
    <property type="match status" value="2"/>
</dbReference>
<feature type="domain" description="PB1" evidence="7">
    <location>
        <begin position="536"/>
        <end position="613"/>
    </location>
</feature>
<feature type="domain" description="PX" evidence="6">
    <location>
        <begin position="322"/>
        <end position="443"/>
    </location>
</feature>
<feature type="region of interest" description="Disordered" evidence="4">
    <location>
        <begin position="102"/>
        <end position="142"/>
    </location>
</feature>
<dbReference type="Pfam" id="PF00787">
    <property type="entry name" value="PX"/>
    <property type="match status" value="1"/>
</dbReference>
<dbReference type="PROSITE" id="PS50002">
    <property type="entry name" value="SH3"/>
    <property type="match status" value="2"/>
</dbReference>
<dbReference type="CDD" id="cd05992">
    <property type="entry name" value="PB1"/>
    <property type="match status" value="1"/>
</dbReference>
<gene>
    <name evidence="8" type="ORF">BT67DRAFT_295693</name>
</gene>
<dbReference type="InterPro" id="IPR035548">
    <property type="entry name" value="Bem1/Scd2_SH3_1"/>
</dbReference>
<dbReference type="InterPro" id="IPR035549">
    <property type="entry name" value="Bem1/Scd2_SH3_2"/>
</dbReference>
<feature type="compositionally biased region" description="Gly residues" evidence="4">
    <location>
        <begin position="484"/>
        <end position="503"/>
    </location>
</feature>
<feature type="compositionally biased region" description="Polar residues" evidence="4">
    <location>
        <begin position="258"/>
        <end position="277"/>
    </location>
</feature>
<dbReference type="SMART" id="SM00312">
    <property type="entry name" value="PX"/>
    <property type="match status" value="1"/>
</dbReference>
<dbReference type="PANTHER" id="PTHR15706:SF2">
    <property type="entry name" value="SH3 AND PX DOMAIN-CONTAINING PROTEIN 2A"/>
    <property type="match status" value="1"/>
</dbReference>
<dbReference type="GO" id="GO:0051130">
    <property type="term" value="P:positive regulation of cellular component organization"/>
    <property type="evidence" value="ECO:0007669"/>
    <property type="project" value="UniProtKB-ARBA"/>
</dbReference>
<dbReference type="Gene3D" id="3.10.20.90">
    <property type="entry name" value="Phosphatidylinositol 3-kinase Catalytic Subunit, Chain A, domain 1"/>
    <property type="match status" value="1"/>
</dbReference>
<name>A0AAN6UKK5_9PEZI</name>
<dbReference type="FunFam" id="3.10.20.90:FF:000250">
    <property type="entry name" value="Protein kinase activator Bem1"/>
    <property type="match status" value="1"/>
</dbReference>
<dbReference type="SUPFAM" id="SSF64268">
    <property type="entry name" value="PX domain"/>
    <property type="match status" value="1"/>
</dbReference>
<dbReference type="FunFam" id="2.30.30.40:FF:000093">
    <property type="entry name" value="Protein kinase activator Bem1"/>
    <property type="match status" value="1"/>
</dbReference>
<keyword evidence="9" id="KW-1185">Reference proteome</keyword>
<evidence type="ECO:0000259" key="6">
    <source>
        <dbReference type="PROSITE" id="PS50195"/>
    </source>
</evidence>
<feature type="compositionally biased region" description="Low complexity" evidence="4">
    <location>
        <begin position="310"/>
        <end position="325"/>
    </location>
</feature>
<sequence>MPLTTMRAFKALRRSMKGDRENKHNINIPQKSAVAIVPPKKVIRALYDYEAQNPQQLGFSRGDFFHVIGRENDQDWYEACNPALPDARGLVPVAFFQALGRTERDSAQSQPDSAKHPDHDSGYGEASATPAASQRNSKAPGKSGAMVYGVVIYDFHAERGDELEAKAGEAIIVIAQSNPEWFVAKPIGRLGGPGLIPVSFIEIRDMASNTPVANPQDAVRRAGIPKVEEWKKMAADYKNSSITLGKFDAGQPAEQGTERMSIQQPSGRASQVPVSNLQQQQQQQQQHHHQQQQQQQQQAQQATYNTPQNATQQTSPTSDPSSPIAAPIAARIPRYCFAEDKYWFVIEAELDDGRTWELARYYEDFYDFQIALLTEFPNEAGTTGGRQRTLPYMPGPVNYVTDAITEGRRHNLDAYVKNLLSQPHYIARCNLVKQFFAPREGDYEIDPNSLEDEYRLSGGSRPSSTDSPAHPASAQSSNQNLNGNGAGNGAGYGGLGRQAGGAEGPMHQAVINRQVSSLSQPSQSSLSPGMQLAGAQMKVKLSYNGDMIAIKVASDISFPSLYDRIADRLKIPPGEEMQLSYKDEPTGDKPPLMSDNDLDTALQRNEKLLLYIE</sequence>
<dbReference type="GO" id="GO:0030427">
    <property type="term" value="C:site of polarized growth"/>
    <property type="evidence" value="ECO:0007669"/>
    <property type="project" value="UniProtKB-ARBA"/>
</dbReference>
<evidence type="ECO:0000313" key="8">
    <source>
        <dbReference type="EMBL" id="KAK4134485.1"/>
    </source>
</evidence>
<dbReference type="InterPro" id="IPR001452">
    <property type="entry name" value="SH3_domain"/>
</dbReference>
<evidence type="ECO:0000259" key="5">
    <source>
        <dbReference type="PROSITE" id="PS50002"/>
    </source>
</evidence>
<dbReference type="Gene3D" id="2.30.30.40">
    <property type="entry name" value="SH3 Domains"/>
    <property type="match status" value="2"/>
</dbReference>
<reference evidence="8" key="1">
    <citation type="journal article" date="2023" name="Mol. Phylogenet. Evol.">
        <title>Genome-scale phylogeny and comparative genomics of the fungal order Sordariales.</title>
        <authorList>
            <person name="Hensen N."/>
            <person name="Bonometti L."/>
            <person name="Westerberg I."/>
            <person name="Brannstrom I.O."/>
            <person name="Guillou S."/>
            <person name="Cros-Aarteil S."/>
            <person name="Calhoun S."/>
            <person name="Haridas S."/>
            <person name="Kuo A."/>
            <person name="Mondo S."/>
            <person name="Pangilinan J."/>
            <person name="Riley R."/>
            <person name="LaButti K."/>
            <person name="Andreopoulos B."/>
            <person name="Lipzen A."/>
            <person name="Chen C."/>
            <person name="Yan M."/>
            <person name="Daum C."/>
            <person name="Ng V."/>
            <person name="Clum A."/>
            <person name="Steindorff A."/>
            <person name="Ohm R.A."/>
            <person name="Martin F."/>
            <person name="Silar P."/>
            <person name="Natvig D.O."/>
            <person name="Lalanne C."/>
            <person name="Gautier V."/>
            <person name="Ament-Velasquez S.L."/>
            <person name="Kruys A."/>
            <person name="Hutchinson M.I."/>
            <person name="Powell A.J."/>
            <person name="Barry K."/>
            <person name="Miller A.N."/>
            <person name="Grigoriev I.V."/>
            <person name="Debuchy R."/>
            <person name="Gladieux P."/>
            <person name="Hiltunen Thoren M."/>
            <person name="Johannesson H."/>
        </authorList>
    </citation>
    <scope>NUCLEOTIDE SEQUENCE</scope>
    <source>
        <strain evidence="8">CBS 123565</strain>
    </source>
</reference>
<dbReference type="PROSITE" id="PS50195">
    <property type="entry name" value="PX"/>
    <property type="match status" value="1"/>
</dbReference>
<dbReference type="SMART" id="SM00326">
    <property type="entry name" value="SH3"/>
    <property type="match status" value="2"/>
</dbReference>
<dbReference type="InterPro" id="IPR000270">
    <property type="entry name" value="PB1_dom"/>
</dbReference>
<dbReference type="InterPro" id="IPR051228">
    <property type="entry name" value="NADPH_Oxidase/PX-Domain"/>
</dbReference>
<organism evidence="8 9">
    <name type="scientific">Trichocladium antarcticum</name>
    <dbReference type="NCBI Taxonomy" id="1450529"/>
    <lineage>
        <taxon>Eukaryota</taxon>
        <taxon>Fungi</taxon>
        <taxon>Dikarya</taxon>
        <taxon>Ascomycota</taxon>
        <taxon>Pezizomycotina</taxon>
        <taxon>Sordariomycetes</taxon>
        <taxon>Sordariomycetidae</taxon>
        <taxon>Sordariales</taxon>
        <taxon>Chaetomiaceae</taxon>
        <taxon>Trichocladium</taxon>
    </lineage>
</organism>
<feature type="compositionally biased region" description="Low complexity" evidence="4">
    <location>
        <begin position="472"/>
        <end position="483"/>
    </location>
</feature>
<reference evidence="8" key="2">
    <citation type="submission" date="2023-05" db="EMBL/GenBank/DDBJ databases">
        <authorList>
            <consortium name="Lawrence Berkeley National Laboratory"/>
            <person name="Steindorff A."/>
            <person name="Hensen N."/>
            <person name="Bonometti L."/>
            <person name="Westerberg I."/>
            <person name="Brannstrom I.O."/>
            <person name="Guillou S."/>
            <person name="Cros-Aarteil S."/>
            <person name="Calhoun S."/>
            <person name="Haridas S."/>
            <person name="Kuo A."/>
            <person name="Mondo S."/>
            <person name="Pangilinan J."/>
            <person name="Riley R."/>
            <person name="Labutti K."/>
            <person name="Andreopoulos B."/>
            <person name="Lipzen A."/>
            <person name="Chen C."/>
            <person name="Yanf M."/>
            <person name="Daum C."/>
            <person name="Ng V."/>
            <person name="Clum A."/>
            <person name="Ohm R."/>
            <person name="Martin F."/>
            <person name="Silar P."/>
            <person name="Natvig D."/>
            <person name="Lalanne C."/>
            <person name="Gautier V."/>
            <person name="Ament-Velasquez S.L."/>
            <person name="Kruys A."/>
            <person name="Hutchinson M.I."/>
            <person name="Powell A.J."/>
            <person name="Barry K."/>
            <person name="Miller A.N."/>
            <person name="Grigoriev I.V."/>
            <person name="Debuchy R."/>
            <person name="Gladieux P."/>
            <person name="Thoren M.H."/>
            <person name="Johannesson H."/>
        </authorList>
    </citation>
    <scope>NUCLEOTIDE SEQUENCE</scope>
    <source>
        <strain evidence="8">CBS 123565</strain>
    </source>
</reference>
<feature type="domain" description="SH3" evidence="5">
    <location>
        <begin position="144"/>
        <end position="206"/>
    </location>
</feature>
<evidence type="ECO:0000256" key="2">
    <source>
        <dbReference type="ARBA" id="ARBA00022737"/>
    </source>
</evidence>
<keyword evidence="2" id="KW-0677">Repeat</keyword>
<feature type="region of interest" description="Disordered" evidence="4">
    <location>
        <begin position="244"/>
        <end position="325"/>
    </location>
</feature>
<dbReference type="CDD" id="cd11878">
    <property type="entry name" value="SH3_Bem1p_1"/>
    <property type="match status" value="1"/>
</dbReference>
<dbReference type="CDD" id="cd11879">
    <property type="entry name" value="SH3_Bem1p_2"/>
    <property type="match status" value="1"/>
</dbReference>
<evidence type="ECO:0000256" key="1">
    <source>
        <dbReference type="ARBA" id="ARBA00022443"/>
    </source>
</evidence>
<dbReference type="Gene3D" id="3.30.1520.10">
    <property type="entry name" value="Phox-like domain"/>
    <property type="match status" value="1"/>
</dbReference>
<dbReference type="GO" id="GO:0035091">
    <property type="term" value="F:phosphatidylinositol binding"/>
    <property type="evidence" value="ECO:0007669"/>
    <property type="project" value="InterPro"/>
</dbReference>
<dbReference type="PANTHER" id="PTHR15706">
    <property type="entry name" value="SH3 MULTIPLE DOMAIN"/>
    <property type="match status" value="1"/>
</dbReference>
<dbReference type="Pfam" id="PF00564">
    <property type="entry name" value="PB1"/>
    <property type="match status" value="1"/>
</dbReference>
<comment type="caution">
    <text evidence="8">The sequence shown here is derived from an EMBL/GenBank/DDBJ whole genome shotgun (WGS) entry which is preliminary data.</text>
</comment>
<proteinExistence type="predicted"/>
<dbReference type="FunFam" id="3.30.1520.10:FF:000041">
    <property type="entry name" value="Protein kinase activator Bem1"/>
    <property type="match status" value="1"/>
</dbReference>
<evidence type="ECO:0000259" key="7">
    <source>
        <dbReference type="PROSITE" id="PS51745"/>
    </source>
</evidence>
<dbReference type="Proteomes" id="UP001304895">
    <property type="component" value="Unassembled WGS sequence"/>
</dbReference>
<dbReference type="FunFam" id="2.30.30.40:FF:000184">
    <property type="entry name" value="Protein kinase activator Bem1"/>
    <property type="match status" value="1"/>
</dbReference>
<evidence type="ECO:0000256" key="4">
    <source>
        <dbReference type="SAM" id="MobiDB-lite"/>
    </source>
</evidence>
<dbReference type="SMART" id="SM00666">
    <property type="entry name" value="PB1"/>
    <property type="match status" value="1"/>
</dbReference>